<dbReference type="Gene3D" id="3.90.79.10">
    <property type="entry name" value="Nucleoside Triphosphate Pyrophosphohydrolase"/>
    <property type="match status" value="1"/>
</dbReference>
<evidence type="ECO:0000313" key="1">
    <source>
        <dbReference type="EMBL" id="OAN48648.1"/>
    </source>
</evidence>
<keyword evidence="2" id="KW-1185">Reference proteome</keyword>
<accession>A0A178MKK7</accession>
<reference evidence="1 2" key="1">
    <citation type="submission" date="2016-04" db="EMBL/GenBank/DDBJ databases">
        <title>Draft genome sequence of freshwater magnetotactic bacteria Magnetospirillum marisnigri SP-1 and Magnetospirillum moscoviense BB-1.</title>
        <authorList>
            <person name="Koziaeva V."/>
            <person name="Dziuba M.V."/>
            <person name="Ivanov T.M."/>
            <person name="Kuznetsov B."/>
            <person name="Grouzdev D.S."/>
        </authorList>
    </citation>
    <scope>NUCLEOTIDE SEQUENCE [LARGE SCALE GENOMIC DNA]</scope>
    <source>
        <strain evidence="1 2">BB-1</strain>
    </source>
</reference>
<organism evidence="1 2">
    <name type="scientific">Magnetospirillum moscoviense</name>
    <dbReference type="NCBI Taxonomy" id="1437059"/>
    <lineage>
        <taxon>Bacteria</taxon>
        <taxon>Pseudomonadati</taxon>
        <taxon>Pseudomonadota</taxon>
        <taxon>Alphaproteobacteria</taxon>
        <taxon>Rhodospirillales</taxon>
        <taxon>Rhodospirillaceae</taxon>
        <taxon>Magnetospirillum</taxon>
    </lineage>
</organism>
<name>A0A178MKK7_9PROT</name>
<dbReference type="SUPFAM" id="SSF55811">
    <property type="entry name" value="Nudix"/>
    <property type="match status" value="1"/>
</dbReference>
<comment type="caution">
    <text evidence="1">The sequence shown here is derived from an EMBL/GenBank/DDBJ whole genome shotgun (WGS) entry which is preliminary data.</text>
</comment>
<dbReference type="InterPro" id="IPR015797">
    <property type="entry name" value="NUDIX_hydrolase-like_dom_sf"/>
</dbReference>
<evidence type="ECO:0008006" key="3">
    <source>
        <dbReference type="Google" id="ProtNLM"/>
    </source>
</evidence>
<sequence length="231" mass="24252">MEQVVSHPLNPGFRLEVGPAWSSPPAVAERIAAIWQAEKAKRGDRLTNGPVYGLESAGLDVLRIQRSDYSHVLARRLAPELVGAGLTFRPLGVTGLLLCADGLVLGQRGADVATDPGLWEAAPAGGLAQPDPRLQVLEELHEELGIGPADITAVEACGLVEDLPSGVLDIVFRLRTPLSGTAVQAAYGALATAEYARVAIVAPAALPDFLEQNRQTLLPALVPMLRLAGLA</sequence>
<dbReference type="Proteomes" id="UP000078543">
    <property type="component" value="Unassembled WGS sequence"/>
</dbReference>
<evidence type="ECO:0000313" key="2">
    <source>
        <dbReference type="Proteomes" id="UP000078543"/>
    </source>
</evidence>
<proteinExistence type="predicted"/>
<gene>
    <name evidence="1" type="ORF">A6A05_14955</name>
</gene>
<dbReference type="EMBL" id="LWQU01000159">
    <property type="protein sequence ID" value="OAN48648.1"/>
    <property type="molecule type" value="Genomic_DNA"/>
</dbReference>
<dbReference type="STRING" id="1437059.A6A05_14955"/>
<dbReference type="AlphaFoldDB" id="A0A178MKK7"/>
<protein>
    <recommendedName>
        <fullName evidence="3">Nudix hydrolase domain-containing protein</fullName>
    </recommendedName>
</protein>